<protein>
    <recommendedName>
        <fullName evidence="13">peptidoglycan glycosyltransferase</fullName>
        <ecNumber evidence="13">2.4.99.28</ecNumber>
    </recommendedName>
</protein>
<dbReference type="GO" id="GO:0008955">
    <property type="term" value="F:peptidoglycan glycosyltransferase activity"/>
    <property type="evidence" value="ECO:0007669"/>
    <property type="project" value="UniProtKB-EC"/>
</dbReference>
<dbReference type="Gene3D" id="3.40.710.10">
    <property type="entry name" value="DD-peptidase/beta-lactamase superfamily"/>
    <property type="match status" value="1"/>
</dbReference>
<evidence type="ECO:0000256" key="10">
    <source>
        <dbReference type="ARBA" id="ARBA00023136"/>
    </source>
</evidence>
<dbReference type="Pfam" id="PF00905">
    <property type="entry name" value="Transpeptidase"/>
    <property type="match status" value="1"/>
</dbReference>
<gene>
    <name evidence="17" type="ORF">ENV41_01335</name>
</gene>
<evidence type="ECO:0000256" key="12">
    <source>
        <dbReference type="ARBA" id="ARBA00023316"/>
    </source>
</evidence>
<dbReference type="GO" id="GO:0004180">
    <property type="term" value="F:carboxypeptidase activity"/>
    <property type="evidence" value="ECO:0007669"/>
    <property type="project" value="UniProtKB-KW"/>
</dbReference>
<dbReference type="CDD" id="cd00063">
    <property type="entry name" value="FN3"/>
    <property type="match status" value="1"/>
</dbReference>
<keyword evidence="2" id="KW-1003">Cell membrane</keyword>
<dbReference type="AlphaFoldDB" id="A0A7V3N5W4"/>
<dbReference type="PANTHER" id="PTHR32282:SF11">
    <property type="entry name" value="PENICILLIN-BINDING PROTEIN 1B"/>
    <property type="match status" value="1"/>
</dbReference>
<feature type="non-terminal residue" evidence="17">
    <location>
        <position position="1"/>
    </location>
</feature>
<evidence type="ECO:0000256" key="4">
    <source>
        <dbReference type="ARBA" id="ARBA00022670"/>
    </source>
</evidence>
<dbReference type="Pfam" id="PF00912">
    <property type="entry name" value="Transgly"/>
    <property type="match status" value="1"/>
</dbReference>
<keyword evidence="12" id="KW-0961">Cell wall biogenesis/degradation</keyword>
<dbReference type="InterPro" id="IPR001264">
    <property type="entry name" value="Glyco_trans_51"/>
</dbReference>
<keyword evidence="7" id="KW-0378">Hydrolase</keyword>
<dbReference type="InterPro" id="IPR050396">
    <property type="entry name" value="Glycosyltr_51/Transpeptidase"/>
</dbReference>
<keyword evidence="3" id="KW-0121">Carboxypeptidase</keyword>
<dbReference type="InterPro" id="IPR036950">
    <property type="entry name" value="PBP_transglycosylase"/>
</dbReference>
<dbReference type="EC" id="2.4.99.28" evidence="13"/>
<dbReference type="PANTHER" id="PTHR32282">
    <property type="entry name" value="BINDING PROTEIN TRANSPEPTIDASE, PUTATIVE-RELATED"/>
    <property type="match status" value="1"/>
</dbReference>
<dbReference type="GO" id="GO:0071555">
    <property type="term" value="P:cell wall organization"/>
    <property type="evidence" value="ECO:0007669"/>
    <property type="project" value="UniProtKB-KW"/>
</dbReference>
<dbReference type="Pfam" id="PF17957">
    <property type="entry name" value="Big_7"/>
    <property type="match status" value="1"/>
</dbReference>
<dbReference type="GO" id="GO:0005886">
    <property type="term" value="C:plasma membrane"/>
    <property type="evidence" value="ECO:0007669"/>
    <property type="project" value="UniProtKB-SubCell"/>
</dbReference>
<dbReference type="InterPro" id="IPR036116">
    <property type="entry name" value="FN3_sf"/>
</dbReference>
<dbReference type="Gene3D" id="2.60.40.10">
    <property type="entry name" value="Immunoglobulins"/>
    <property type="match status" value="2"/>
</dbReference>
<evidence type="ECO:0000259" key="15">
    <source>
        <dbReference type="Pfam" id="PF00905"/>
    </source>
</evidence>
<dbReference type="Gene3D" id="1.10.3810.10">
    <property type="entry name" value="Biosynthetic peptidoglycan transglycosylase-like"/>
    <property type="match status" value="1"/>
</dbReference>
<evidence type="ECO:0000256" key="9">
    <source>
        <dbReference type="ARBA" id="ARBA00022984"/>
    </source>
</evidence>
<dbReference type="InterPro" id="IPR001460">
    <property type="entry name" value="PCN-bd_Tpept"/>
</dbReference>
<evidence type="ECO:0000313" key="17">
    <source>
        <dbReference type="EMBL" id="HFZ08760.1"/>
    </source>
</evidence>
<organism evidence="17">
    <name type="scientific">candidate division CPR3 bacterium</name>
    <dbReference type="NCBI Taxonomy" id="2268181"/>
    <lineage>
        <taxon>Bacteria</taxon>
        <taxon>Bacteria division CPR3</taxon>
    </lineage>
</organism>
<dbReference type="GO" id="GO:0030288">
    <property type="term" value="C:outer membrane-bounded periplasmic space"/>
    <property type="evidence" value="ECO:0007669"/>
    <property type="project" value="TreeGrafter"/>
</dbReference>
<evidence type="ECO:0000256" key="3">
    <source>
        <dbReference type="ARBA" id="ARBA00022645"/>
    </source>
</evidence>
<evidence type="ECO:0000256" key="7">
    <source>
        <dbReference type="ARBA" id="ARBA00022801"/>
    </source>
</evidence>
<comment type="catalytic activity">
    <reaction evidence="14">
        <text>[GlcNAc-(1-&gt;4)-Mur2Ac(oyl-L-Ala-gamma-D-Glu-L-Lys-D-Ala-D-Ala)](n)-di-trans,octa-cis-undecaprenyl diphosphate + beta-D-GlcNAc-(1-&gt;4)-Mur2Ac(oyl-L-Ala-gamma-D-Glu-L-Lys-D-Ala-D-Ala)-di-trans,octa-cis-undecaprenyl diphosphate = [GlcNAc-(1-&gt;4)-Mur2Ac(oyl-L-Ala-gamma-D-Glu-L-Lys-D-Ala-D-Ala)](n+1)-di-trans,octa-cis-undecaprenyl diphosphate + di-trans,octa-cis-undecaprenyl diphosphate + H(+)</text>
        <dbReference type="Rhea" id="RHEA:23708"/>
        <dbReference type="Rhea" id="RHEA-COMP:9602"/>
        <dbReference type="Rhea" id="RHEA-COMP:9603"/>
        <dbReference type="ChEBI" id="CHEBI:15378"/>
        <dbReference type="ChEBI" id="CHEBI:58405"/>
        <dbReference type="ChEBI" id="CHEBI:60033"/>
        <dbReference type="ChEBI" id="CHEBI:78435"/>
        <dbReference type="EC" id="2.4.99.28"/>
    </reaction>
</comment>
<keyword evidence="11" id="KW-0511">Multifunctional enzyme</keyword>
<dbReference type="GO" id="GO:0009252">
    <property type="term" value="P:peptidoglycan biosynthetic process"/>
    <property type="evidence" value="ECO:0007669"/>
    <property type="project" value="UniProtKB-KW"/>
</dbReference>
<evidence type="ECO:0000256" key="6">
    <source>
        <dbReference type="ARBA" id="ARBA00022679"/>
    </source>
</evidence>
<dbReference type="SUPFAM" id="SSF56601">
    <property type="entry name" value="beta-lactamase/transpeptidase-like"/>
    <property type="match status" value="1"/>
</dbReference>
<comment type="subcellular location">
    <subcellularLocation>
        <location evidence="1">Cell membrane</location>
    </subcellularLocation>
</comment>
<keyword evidence="4" id="KW-0645">Protease</keyword>
<dbReference type="InterPro" id="IPR023346">
    <property type="entry name" value="Lysozyme-like_dom_sf"/>
</dbReference>
<dbReference type="GO" id="GO:0006508">
    <property type="term" value="P:proteolysis"/>
    <property type="evidence" value="ECO:0007669"/>
    <property type="project" value="UniProtKB-KW"/>
</dbReference>
<evidence type="ECO:0000256" key="14">
    <source>
        <dbReference type="ARBA" id="ARBA00049902"/>
    </source>
</evidence>
<dbReference type="InterPro" id="IPR013783">
    <property type="entry name" value="Ig-like_fold"/>
</dbReference>
<evidence type="ECO:0000259" key="16">
    <source>
        <dbReference type="Pfam" id="PF00912"/>
    </source>
</evidence>
<keyword evidence="8" id="KW-0133">Cell shape</keyword>
<evidence type="ECO:0000256" key="8">
    <source>
        <dbReference type="ARBA" id="ARBA00022960"/>
    </source>
</evidence>
<keyword evidence="9" id="KW-0573">Peptidoglycan synthesis</keyword>
<name>A0A7V3N5W4_UNCC3</name>
<feature type="domain" description="Penicillin-binding protein transpeptidase" evidence="15">
    <location>
        <begin position="159"/>
        <end position="438"/>
    </location>
</feature>
<dbReference type="EMBL" id="DTGG01000042">
    <property type="protein sequence ID" value="HFZ08760.1"/>
    <property type="molecule type" value="Genomic_DNA"/>
</dbReference>
<dbReference type="GO" id="GO:0008658">
    <property type="term" value="F:penicillin binding"/>
    <property type="evidence" value="ECO:0007669"/>
    <property type="project" value="InterPro"/>
</dbReference>
<proteinExistence type="predicted"/>
<dbReference type="SUPFAM" id="SSF49265">
    <property type="entry name" value="Fibronectin type III"/>
    <property type="match status" value="1"/>
</dbReference>
<keyword evidence="10" id="KW-0472">Membrane</keyword>
<dbReference type="GO" id="GO:0008360">
    <property type="term" value="P:regulation of cell shape"/>
    <property type="evidence" value="ECO:0007669"/>
    <property type="project" value="UniProtKB-KW"/>
</dbReference>
<reference evidence="17" key="1">
    <citation type="journal article" date="2020" name="mSystems">
        <title>Genome- and Community-Level Interaction Insights into Carbon Utilization and Element Cycling Functions of Hydrothermarchaeota in Hydrothermal Sediment.</title>
        <authorList>
            <person name="Zhou Z."/>
            <person name="Liu Y."/>
            <person name="Xu W."/>
            <person name="Pan J."/>
            <person name="Luo Z.H."/>
            <person name="Li M."/>
        </authorList>
    </citation>
    <scope>NUCLEOTIDE SEQUENCE [LARGE SCALE GENOMIC DNA]</scope>
    <source>
        <strain evidence="17">SpSt-757</strain>
    </source>
</reference>
<evidence type="ECO:0000256" key="1">
    <source>
        <dbReference type="ARBA" id="ARBA00004236"/>
    </source>
</evidence>
<keyword evidence="6" id="KW-0808">Transferase</keyword>
<evidence type="ECO:0000256" key="2">
    <source>
        <dbReference type="ARBA" id="ARBA00022475"/>
    </source>
</evidence>
<evidence type="ECO:0000256" key="13">
    <source>
        <dbReference type="ARBA" id="ARBA00044770"/>
    </source>
</evidence>
<dbReference type="InterPro" id="IPR003961">
    <property type="entry name" value="FN3_dom"/>
</dbReference>
<accession>A0A7V3N5W4</accession>
<sequence>MYLNEIPYGSNAYGIEAAANTFFNKKAKDLDLAQAALLAALPKAPTYYSPYGTHTDELQARKDYVLDRMQALGFITPEEAEAAKNEKLTFVPRRESIQAPHFVMYVREILADKYGEKMLESGGLKVTTSLDLEKQKIAQETIDKWGPINLKKANAKNAALVALDPKTGQILAMVGSRDYFNTEIDGNVNVALAKRQPGSSFKPIVYATGFEKEWAPASVLFDLKTDFGGGYSPDNYDGKTRGPVTIRTALANSLNIPAVKMLALVGLDNVLAKAKEFGITTFTRPKSDYGLSLVLGGGEVKLLELASAYGVFANNGLKNDTVAILKVEDQKGNILEEWKPSKNKKEVIAKEIAYEISSILSDNAARAAVFGTRSSLYIPGRTVAAKTGTTDAFRDAWTLGYTPSLVAGVWVGNNDNTSMSGSRGAGAMAAAPIFHDFMVKALGNSPNEEFSRPDTIEEVVVDALTGKLPIPGAPTRKDIFAPWQIPKERAFSKGTVKIDKLCGDKLATDQTPEEYIEERVYRVVHSEMPDNPNWEAPVRAWAAANGYTESPPTEYCNLHMPSNQPTISITNPSNNTIVSGSINISASVSAPTGVERVEFYIDDILAGTDIDAPYSITYDTNNLSEGNHTISAIIYDKVGFKAKSSITVTVTRDKQSPTTPTNLTYSRSGSTVTLSWNASTDNVGVAGYNIYRSSDGINFSKINTSLIANTSYTDSTAPLNAYYMVIAVDTSGNKSAESNKIGPI</sequence>
<evidence type="ECO:0000256" key="5">
    <source>
        <dbReference type="ARBA" id="ARBA00022676"/>
    </source>
</evidence>
<feature type="domain" description="Glycosyl transferase family 51" evidence="16">
    <location>
        <begin position="1"/>
        <end position="70"/>
    </location>
</feature>
<evidence type="ECO:0000256" key="11">
    <source>
        <dbReference type="ARBA" id="ARBA00023268"/>
    </source>
</evidence>
<dbReference type="SUPFAM" id="SSF53955">
    <property type="entry name" value="Lysozyme-like"/>
    <property type="match status" value="1"/>
</dbReference>
<comment type="caution">
    <text evidence="17">The sequence shown here is derived from an EMBL/GenBank/DDBJ whole genome shotgun (WGS) entry which is preliminary data.</text>
</comment>
<dbReference type="InterPro" id="IPR012338">
    <property type="entry name" value="Beta-lactam/transpept-like"/>
</dbReference>
<keyword evidence="5" id="KW-0328">Glycosyltransferase</keyword>